<feature type="domain" description="SUEL-type lectin" evidence="4">
    <location>
        <begin position="196"/>
        <end position="287"/>
    </location>
</feature>
<feature type="chain" id="PRO_5036497467" description="SUEL-type lectin domain-containing protein" evidence="3">
    <location>
        <begin position="23"/>
        <end position="706"/>
    </location>
</feature>
<dbReference type="GO" id="GO:0030246">
    <property type="term" value="F:carbohydrate binding"/>
    <property type="evidence" value="ECO:0007669"/>
    <property type="project" value="InterPro"/>
</dbReference>
<dbReference type="Pfam" id="PF02140">
    <property type="entry name" value="SUEL_Lectin"/>
    <property type="match status" value="1"/>
</dbReference>
<dbReference type="AlphaFoldDB" id="A0A8W7PC38"/>
<feature type="compositionally biased region" description="Polar residues" evidence="1">
    <location>
        <begin position="635"/>
        <end position="654"/>
    </location>
</feature>
<sequence length="706" mass="76331">LMDSKMLHVIIGFIVIVQQAAGDDLGLLSSTLRAFRTICCDDELLTLSCPIGTSISVELVQYGAKESNDTLQCAYSELDSSYYVPEPTPPALSTIDFSVPVPVNATTVTPTATMASTELATNDTLTTVERPKDKCTPLYVLQYSILQTVVEACQKKRRCRIQATPKNFATAPCPGIHRMVEVNHKCRPFEFRSLVSCEKDIVRLTCGQYTRIAIYSATYGRTAYESSHCSQTAASKEQTCLSEHTSLTLTEICQGRRKCTVAVESSTFGNPCPENIRVYLKVIYACVSRNVFRERYITPLEDDEQDERPYESNELYDEELTPAPNQIEGSAIGKGVGSNHNKYAGSSGESAVKAENIVTFNKDDSSAGSDYSSLLDDGHLLIVSVAVLFFCCVCLSFGALVAYKMKLFQSGNNRCIKASESTDSHSTPSSYRGPSEDFDLVECMPDTMDAMAVKAVEQPPPPQTFVQPVVASAPVAHHSTILPAFKFAEPRGGSLSQISTTMFILPNYLMAGPLPGTLSNRRPKDAQGSPLQSGDNLTITLATTDIPGSSSSNINGNTPPITSKMEAPSPVYYSQHLQPHQHHHQQQQHVPYGVSTSCGQCTTLGWQPVSGGVIGGGTAAGPIYGGKLLPVENAPSGTTSKTSHPYHRNQSLKSSAGEPEGRPDEGPAADGGTGAADGGLRLQINVRHKWTRHMNGPANFRYQLNK</sequence>
<feature type="signal peptide" evidence="3">
    <location>
        <begin position="1"/>
        <end position="22"/>
    </location>
</feature>
<feature type="region of interest" description="Disordered" evidence="1">
    <location>
        <begin position="632"/>
        <end position="679"/>
    </location>
</feature>
<dbReference type="Gene3D" id="2.60.120.740">
    <property type="match status" value="2"/>
</dbReference>
<evidence type="ECO:0000313" key="5">
    <source>
        <dbReference type="EnsemblMetazoa" id="ACOM028599-PA.1"/>
    </source>
</evidence>
<dbReference type="CDD" id="cd22829">
    <property type="entry name" value="Gal_Rha_Lectin_EVA1_EVA1C_rpt2"/>
    <property type="match status" value="1"/>
</dbReference>
<protein>
    <recommendedName>
        <fullName evidence="4">SUEL-type lectin domain-containing protein</fullName>
    </recommendedName>
</protein>
<feature type="transmembrane region" description="Helical" evidence="2">
    <location>
        <begin position="380"/>
        <end position="403"/>
    </location>
</feature>
<keyword evidence="3" id="KW-0732">Signal</keyword>
<reference evidence="5" key="1">
    <citation type="submission" date="2022-08" db="UniProtKB">
        <authorList>
            <consortium name="EnsemblMetazoa"/>
        </authorList>
    </citation>
    <scope>IDENTIFICATION</scope>
</reference>
<accession>A0A8W7PC38</accession>
<dbReference type="PROSITE" id="PS50228">
    <property type="entry name" value="SUEL_LECTIN"/>
    <property type="match status" value="2"/>
</dbReference>
<dbReference type="InterPro" id="IPR043159">
    <property type="entry name" value="Lectin_gal-bd_sf"/>
</dbReference>
<proteinExistence type="predicted"/>
<evidence type="ECO:0000259" key="4">
    <source>
        <dbReference type="PROSITE" id="PS50228"/>
    </source>
</evidence>
<keyword evidence="2" id="KW-1133">Transmembrane helix</keyword>
<evidence type="ECO:0000256" key="1">
    <source>
        <dbReference type="SAM" id="MobiDB-lite"/>
    </source>
</evidence>
<evidence type="ECO:0000256" key="2">
    <source>
        <dbReference type="SAM" id="Phobius"/>
    </source>
</evidence>
<keyword evidence="2" id="KW-0812">Transmembrane</keyword>
<feature type="domain" description="SUEL-type lectin" evidence="4">
    <location>
        <begin position="39"/>
        <end position="187"/>
    </location>
</feature>
<organism evidence="5">
    <name type="scientific">Anopheles coluzzii</name>
    <name type="common">African malaria mosquito</name>
    <dbReference type="NCBI Taxonomy" id="1518534"/>
    <lineage>
        <taxon>Eukaryota</taxon>
        <taxon>Metazoa</taxon>
        <taxon>Ecdysozoa</taxon>
        <taxon>Arthropoda</taxon>
        <taxon>Hexapoda</taxon>
        <taxon>Insecta</taxon>
        <taxon>Pterygota</taxon>
        <taxon>Neoptera</taxon>
        <taxon>Endopterygota</taxon>
        <taxon>Diptera</taxon>
        <taxon>Nematocera</taxon>
        <taxon>Culicoidea</taxon>
        <taxon>Culicidae</taxon>
        <taxon>Anophelinae</taxon>
        <taxon>Anopheles</taxon>
    </lineage>
</organism>
<dbReference type="PANTHER" id="PTHR46780">
    <property type="entry name" value="PROTEIN EVA-1"/>
    <property type="match status" value="1"/>
</dbReference>
<evidence type="ECO:0000256" key="3">
    <source>
        <dbReference type="SAM" id="SignalP"/>
    </source>
</evidence>
<dbReference type="VEuPathDB" id="VectorBase:ACON2_029852"/>
<dbReference type="Proteomes" id="UP000075882">
    <property type="component" value="Unassembled WGS sequence"/>
</dbReference>
<feature type="region of interest" description="Disordered" evidence="1">
    <location>
        <begin position="516"/>
        <end position="535"/>
    </location>
</feature>
<name>A0A8W7PC38_ANOCL</name>
<keyword evidence="2" id="KW-0472">Membrane</keyword>
<dbReference type="InterPro" id="IPR000922">
    <property type="entry name" value="Lectin_gal-bd_dom"/>
</dbReference>
<dbReference type="EnsemblMetazoa" id="ACOM028599-RA">
    <property type="protein sequence ID" value="ACOM028599-PA.1"/>
    <property type="gene ID" value="ACOM028599"/>
</dbReference>